<evidence type="ECO:0000256" key="1">
    <source>
        <dbReference type="SAM" id="MobiDB-lite"/>
    </source>
</evidence>
<accession>A0ABR4D1F0</accession>
<keyword evidence="2" id="KW-0812">Transmembrane</keyword>
<evidence type="ECO:0000256" key="2">
    <source>
        <dbReference type="SAM" id="Phobius"/>
    </source>
</evidence>
<keyword evidence="2" id="KW-0472">Membrane</keyword>
<proteinExistence type="predicted"/>
<keyword evidence="4" id="KW-1185">Reference proteome</keyword>
<name>A0ABR4D1F0_9HELO</name>
<gene>
    <name evidence="3" type="ORF">VTL71DRAFT_929</name>
</gene>
<evidence type="ECO:0000313" key="4">
    <source>
        <dbReference type="Proteomes" id="UP001595075"/>
    </source>
</evidence>
<dbReference type="Proteomes" id="UP001595075">
    <property type="component" value="Unassembled WGS sequence"/>
</dbReference>
<evidence type="ECO:0000313" key="3">
    <source>
        <dbReference type="EMBL" id="KAL2075986.1"/>
    </source>
</evidence>
<feature type="region of interest" description="Disordered" evidence="1">
    <location>
        <begin position="57"/>
        <end position="118"/>
    </location>
</feature>
<feature type="compositionally biased region" description="Basic residues" evidence="1">
    <location>
        <begin position="101"/>
        <end position="111"/>
    </location>
</feature>
<dbReference type="EMBL" id="JAZHXI010000001">
    <property type="protein sequence ID" value="KAL2075986.1"/>
    <property type="molecule type" value="Genomic_DNA"/>
</dbReference>
<protein>
    <submittedName>
        <fullName evidence="3">Uncharacterized protein</fullName>
    </submittedName>
</protein>
<comment type="caution">
    <text evidence="3">The sequence shown here is derived from an EMBL/GenBank/DDBJ whole genome shotgun (WGS) entry which is preliminary data.</text>
</comment>
<organism evidence="3 4">
    <name type="scientific">Oculimacula yallundae</name>
    <dbReference type="NCBI Taxonomy" id="86028"/>
    <lineage>
        <taxon>Eukaryota</taxon>
        <taxon>Fungi</taxon>
        <taxon>Dikarya</taxon>
        <taxon>Ascomycota</taxon>
        <taxon>Pezizomycotina</taxon>
        <taxon>Leotiomycetes</taxon>
        <taxon>Helotiales</taxon>
        <taxon>Ploettnerulaceae</taxon>
        <taxon>Oculimacula</taxon>
    </lineage>
</organism>
<reference evidence="3 4" key="1">
    <citation type="journal article" date="2024" name="Commun. Biol.">
        <title>Comparative genomic analysis of thermophilic fungi reveals convergent evolutionary adaptations and gene losses.</title>
        <authorList>
            <person name="Steindorff A.S."/>
            <person name="Aguilar-Pontes M.V."/>
            <person name="Robinson A.J."/>
            <person name="Andreopoulos B."/>
            <person name="LaButti K."/>
            <person name="Kuo A."/>
            <person name="Mondo S."/>
            <person name="Riley R."/>
            <person name="Otillar R."/>
            <person name="Haridas S."/>
            <person name="Lipzen A."/>
            <person name="Grimwood J."/>
            <person name="Schmutz J."/>
            <person name="Clum A."/>
            <person name="Reid I.D."/>
            <person name="Moisan M.C."/>
            <person name="Butler G."/>
            <person name="Nguyen T.T.M."/>
            <person name="Dewar K."/>
            <person name="Conant G."/>
            <person name="Drula E."/>
            <person name="Henrissat B."/>
            <person name="Hansel C."/>
            <person name="Singer S."/>
            <person name="Hutchinson M.I."/>
            <person name="de Vries R.P."/>
            <person name="Natvig D.O."/>
            <person name="Powell A.J."/>
            <person name="Tsang A."/>
            <person name="Grigoriev I.V."/>
        </authorList>
    </citation>
    <scope>NUCLEOTIDE SEQUENCE [LARGE SCALE GENOMIC DNA]</scope>
    <source>
        <strain evidence="3 4">CBS 494.80</strain>
    </source>
</reference>
<sequence>MSWFSILPPSISFIETWAIRIFLLLGFLAIGPWFLLIVYDLIFYVFRVLTYDIPVVGGRARNRPRPRAPSLSERPSGKPRSFSLTSPGVPIESMEKTMGGLKKRSERHGHSRGSSNIT</sequence>
<keyword evidence="2" id="KW-1133">Transmembrane helix</keyword>
<feature type="transmembrane region" description="Helical" evidence="2">
    <location>
        <begin position="21"/>
        <end position="46"/>
    </location>
</feature>